<dbReference type="Proteomes" id="UP000183809">
    <property type="component" value="Unassembled WGS sequence"/>
</dbReference>
<dbReference type="RefSeq" id="XP_020133970.1">
    <property type="nucleotide sequence ID" value="XM_020276803.1"/>
</dbReference>
<reference evidence="1 2" key="1">
    <citation type="submission" date="2016-10" db="EMBL/GenBank/DDBJ databases">
        <title>Proteomics and genomics reveal pathogen-plant mechanisms compatible with a hemibiotrophic lifestyle of Diplodia corticola.</title>
        <authorList>
            <person name="Fernandes I."/>
            <person name="De Jonge R."/>
            <person name="Van De Peer Y."/>
            <person name="Devreese B."/>
            <person name="Alves A."/>
            <person name="Esteves A.C."/>
        </authorList>
    </citation>
    <scope>NUCLEOTIDE SEQUENCE [LARGE SCALE GENOMIC DNA]</scope>
    <source>
        <strain evidence="1 2">CBS 112549</strain>
    </source>
</reference>
<organism evidence="1 2">
    <name type="scientific">Diplodia corticola</name>
    <dbReference type="NCBI Taxonomy" id="236234"/>
    <lineage>
        <taxon>Eukaryota</taxon>
        <taxon>Fungi</taxon>
        <taxon>Dikarya</taxon>
        <taxon>Ascomycota</taxon>
        <taxon>Pezizomycotina</taxon>
        <taxon>Dothideomycetes</taxon>
        <taxon>Dothideomycetes incertae sedis</taxon>
        <taxon>Botryosphaeriales</taxon>
        <taxon>Botryosphaeriaceae</taxon>
        <taxon>Diplodia</taxon>
    </lineage>
</organism>
<dbReference type="GeneID" id="31017064"/>
<evidence type="ECO:0000313" key="2">
    <source>
        <dbReference type="Proteomes" id="UP000183809"/>
    </source>
</evidence>
<dbReference type="EMBL" id="MNUE01000005">
    <property type="protein sequence ID" value="OJD37942.1"/>
    <property type="molecule type" value="Genomic_DNA"/>
</dbReference>
<sequence length="101" mass="11161">MVMILLHPRLWIRSPCSMALELYVCLSAWLRLLELLDVGRSHVLVHGRAVVLGMNAKSIDLAAELTFPTRPNADMTARLGALWGNSQPPDLIHTAESAPLH</sequence>
<gene>
    <name evidence="1" type="ORF">BKCO1_5000211</name>
</gene>
<accession>A0A1J9R8Q6</accession>
<name>A0A1J9R8Q6_9PEZI</name>
<dbReference type="AlphaFoldDB" id="A0A1J9R8Q6"/>
<protein>
    <submittedName>
        <fullName evidence="1">Uncharacterized protein</fullName>
    </submittedName>
</protein>
<keyword evidence="2" id="KW-1185">Reference proteome</keyword>
<comment type="caution">
    <text evidence="1">The sequence shown here is derived from an EMBL/GenBank/DDBJ whole genome shotgun (WGS) entry which is preliminary data.</text>
</comment>
<evidence type="ECO:0000313" key="1">
    <source>
        <dbReference type="EMBL" id="OJD37942.1"/>
    </source>
</evidence>
<proteinExistence type="predicted"/>